<name>A0A1Y3MC26_9BACI</name>
<gene>
    <name evidence="1" type="ORF">BW425_14920</name>
</gene>
<dbReference type="Proteomes" id="UP000195321">
    <property type="component" value="Unassembled WGS sequence"/>
</dbReference>
<dbReference type="AlphaFoldDB" id="A0A1Y3MC26"/>
<evidence type="ECO:0000313" key="1">
    <source>
        <dbReference type="EMBL" id="OUM47995.1"/>
    </source>
</evidence>
<comment type="caution">
    <text evidence="1">The sequence shown here is derived from an EMBL/GenBank/DDBJ whole genome shotgun (WGS) entry which is preliminary data.</text>
</comment>
<evidence type="ECO:0000313" key="2">
    <source>
        <dbReference type="Proteomes" id="UP000195321"/>
    </source>
</evidence>
<sequence length="64" mass="6742">MNFNVVNCEMKVGQIKMNGVSSSALFLIGDANLLILSSILDTPFESMTEGPFVPLVIAAPTTPG</sequence>
<organism evidence="1 2">
    <name type="scientific">Bacillus pseudomycoides</name>
    <dbReference type="NCBI Taxonomy" id="64104"/>
    <lineage>
        <taxon>Bacteria</taxon>
        <taxon>Bacillati</taxon>
        <taxon>Bacillota</taxon>
        <taxon>Bacilli</taxon>
        <taxon>Bacillales</taxon>
        <taxon>Bacillaceae</taxon>
        <taxon>Bacillus</taxon>
        <taxon>Bacillus cereus group</taxon>
    </lineage>
</organism>
<reference evidence="1 2" key="1">
    <citation type="submission" date="2017-02" db="EMBL/GenBank/DDBJ databases">
        <title>Bacillus pseudomycoides isolate FSL K6-0042.</title>
        <authorList>
            <person name="Kovac J."/>
        </authorList>
    </citation>
    <scope>NUCLEOTIDE SEQUENCE [LARGE SCALE GENOMIC DNA]</scope>
    <source>
        <strain evidence="1 2">FSL K6-0042</strain>
    </source>
</reference>
<proteinExistence type="predicted"/>
<protein>
    <submittedName>
        <fullName evidence="1">Spore gernimation protein GerPD</fullName>
    </submittedName>
</protein>
<dbReference type="EMBL" id="MWPX01000016">
    <property type="protein sequence ID" value="OUM47995.1"/>
    <property type="molecule type" value="Genomic_DNA"/>
</dbReference>
<accession>A0A1Y3MC26</accession>
<dbReference type="RefSeq" id="WP_016113740.1">
    <property type="nucleotide sequence ID" value="NZ_CP189809.1"/>
</dbReference>